<keyword evidence="2" id="KW-1185">Reference proteome</keyword>
<dbReference type="EMBL" id="JAVFKM010000034">
    <property type="protein sequence ID" value="MEF3118918.1"/>
    <property type="molecule type" value="Genomic_DNA"/>
</dbReference>
<protein>
    <submittedName>
        <fullName evidence="1">Uncharacterized protein</fullName>
    </submittedName>
</protein>
<dbReference type="RefSeq" id="WP_331789829.1">
    <property type="nucleotide sequence ID" value="NZ_JAVFKM010000034.1"/>
</dbReference>
<organism evidence="1 2">
    <name type="scientific">Streptomyces chrestomyceticus</name>
    <dbReference type="NCBI Taxonomy" id="68185"/>
    <lineage>
        <taxon>Bacteria</taxon>
        <taxon>Bacillati</taxon>
        <taxon>Actinomycetota</taxon>
        <taxon>Actinomycetes</taxon>
        <taxon>Kitasatosporales</taxon>
        <taxon>Streptomycetaceae</taxon>
        <taxon>Streptomyces</taxon>
    </lineage>
</organism>
<comment type="caution">
    <text evidence="1">The sequence shown here is derived from an EMBL/GenBank/DDBJ whole genome shotgun (WGS) entry which is preliminary data.</text>
</comment>
<gene>
    <name evidence="1" type="ORF">RB636_37795</name>
</gene>
<proteinExistence type="predicted"/>
<evidence type="ECO:0000313" key="2">
    <source>
        <dbReference type="Proteomes" id="UP001348265"/>
    </source>
</evidence>
<evidence type="ECO:0000313" key="1">
    <source>
        <dbReference type="EMBL" id="MEF3118918.1"/>
    </source>
</evidence>
<accession>A0ABU7X579</accession>
<reference evidence="1 2" key="1">
    <citation type="submission" date="2023-08" db="EMBL/GenBank/DDBJ databases">
        <authorList>
            <person name="Sharma P."/>
            <person name="Verma V."/>
            <person name="Mohan M.K."/>
            <person name="Dubey A.K."/>
        </authorList>
    </citation>
    <scope>NUCLEOTIDE SEQUENCE [LARGE SCALE GENOMIC DNA]</scope>
    <source>
        <strain evidence="1 2">ADP4</strain>
    </source>
</reference>
<dbReference type="Proteomes" id="UP001348265">
    <property type="component" value="Unassembled WGS sequence"/>
</dbReference>
<name>A0ABU7X579_9ACTN</name>
<sequence>MTATAALSSVFVCPDWCNIEGPLDHFGARSTDVTDVLHMGPSEGMDDLHDVIGWNYHRLAYSLPDGRPGRPFWRISTDGSTCFDVHDADLLRHLQRSAVRTAFHLGEEADLLDQWDTAAAPADQAAHFDAHFTRTTPKSWFQNGHQKAPGR</sequence>